<evidence type="ECO:0000313" key="1">
    <source>
        <dbReference type="EMBL" id="MCA9728641.1"/>
    </source>
</evidence>
<protein>
    <submittedName>
        <fullName evidence="1">Uncharacterized protein</fullName>
    </submittedName>
</protein>
<dbReference type="AlphaFoldDB" id="A0A956M045"/>
<dbReference type="EMBL" id="JAGQHR010000438">
    <property type="protein sequence ID" value="MCA9728641.1"/>
    <property type="molecule type" value="Genomic_DNA"/>
</dbReference>
<proteinExistence type="predicted"/>
<comment type="caution">
    <text evidence="1">The sequence shown here is derived from an EMBL/GenBank/DDBJ whole genome shotgun (WGS) entry which is preliminary data.</text>
</comment>
<reference evidence="1" key="1">
    <citation type="submission" date="2020-04" db="EMBL/GenBank/DDBJ databases">
        <authorList>
            <person name="Zhang T."/>
        </authorList>
    </citation>
    <scope>NUCLEOTIDE SEQUENCE</scope>
    <source>
        <strain evidence="1">HKST-UBA01</strain>
    </source>
</reference>
<sequence length="224" mass="23982">MNDPSRTNQVFASILERAECAGNASQMRDVIQSLVQDVDAGDLGAFRDLLDVLQTEARNMAPTAWVEHAMARVRALEAERVAHTAPGSTIPSTVRRLGAAARQAVREILATLVLDSYEGAALPGIRGATRLQPRQLLYECPEGTIHLQIESDGIQMEILGQYLPTDGSPAGAVVALRTDAKSTDFELGETGEFSFPAVPPGRVEIGIRTADSLLTLAPIDPMHG</sequence>
<evidence type="ECO:0000313" key="2">
    <source>
        <dbReference type="Proteomes" id="UP000697710"/>
    </source>
</evidence>
<accession>A0A956M045</accession>
<gene>
    <name evidence="1" type="ORF">KC729_13210</name>
</gene>
<reference evidence="1" key="2">
    <citation type="journal article" date="2021" name="Microbiome">
        <title>Successional dynamics and alternative stable states in a saline activated sludge microbial community over 9 years.</title>
        <authorList>
            <person name="Wang Y."/>
            <person name="Ye J."/>
            <person name="Ju F."/>
            <person name="Liu L."/>
            <person name="Boyd J.A."/>
            <person name="Deng Y."/>
            <person name="Parks D.H."/>
            <person name="Jiang X."/>
            <person name="Yin X."/>
            <person name="Woodcroft B.J."/>
            <person name="Tyson G.W."/>
            <person name="Hugenholtz P."/>
            <person name="Polz M.F."/>
            <person name="Zhang T."/>
        </authorList>
    </citation>
    <scope>NUCLEOTIDE SEQUENCE</scope>
    <source>
        <strain evidence="1">HKST-UBA01</strain>
    </source>
</reference>
<organism evidence="1 2">
    <name type="scientific">Eiseniibacteriota bacterium</name>
    <dbReference type="NCBI Taxonomy" id="2212470"/>
    <lineage>
        <taxon>Bacteria</taxon>
        <taxon>Candidatus Eiseniibacteriota</taxon>
    </lineage>
</organism>
<dbReference type="Proteomes" id="UP000697710">
    <property type="component" value="Unassembled WGS sequence"/>
</dbReference>
<name>A0A956M045_UNCEI</name>